<accession>A0A385SN03</accession>
<evidence type="ECO:0000313" key="2">
    <source>
        <dbReference type="Proteomes" id="UP000266183"/>
    </source>
</evidence>
<dbReference type="Proteomes" id="UP000266183">
    <property type="component" value="Chromosome"/>
</dbReference>
<dbReference type="EMBL" id="CP032382">
    <property type="protein sequence ID" value="AYB31325.1"/>
    <property type="molecule type" value="Genomic_DNA"/>
</dbReference>
<sequence length="284" mass="33308">MAYDWYLLEHALPLIYNAADMICLSLDKDRISWSGHPYAFDTAAFQQLVARLDPDKKIRVIEEDYHLPDLTPMQNEVRQRNRIAQHFGPGGWFVQLDCDEYFLDFDGFVAYLRSLTSRRTKRANVACAWIILYKQTPEGFLYVDPVDKTKTEFMQIATREPGYEYGRRNGNFNIITNFAILHQSWARSREEIRDKIYNWGHSTDFDKEKYFAAWEGFDATNFATAKDVHPLQSGLWPRLNFVKGKTIADLLKNFPTHTMPAYSTVDLFFRNSRLFSKLRSLLKK</sequence>
<organism evidence="1 2">
    <name type="scientific">Chryseolinea soli</name>
    <dbReference type="NCBI Taxonomy" id="2321403"/>
    <lineage>
        <taxon>Bacteria</taxon>
        <taxon>Pseudomonadati</taxon>
        <taxon>Bacteroidota</taxon>
        <taxon>Cytophagia</taxon>
        <taxon>Cytophagales</taxon>
        <taxon>Fulvivirgaceae</taxon>
        <taxon>Chryseolinea</taxon>
    </lineage>
</organism>
<evidence type="ECO:0008006" key="3">
    <source>
        <dbReference type="Google" id="ProtNLM"/>
    </source>
</evidence>
<protein>
    <recommendedName>
        <fullName evidence="3">Glycosyl transferase</fullName>
    </recommendedName>
</protein>
<reference evidence="2" key="1">
    <citation type="submission" date="2018-09" db="EMBL/GenBank/DDBJ databases">
        <title>Chryseolinea sp. KIS68-18 isolated from soil.</title>
        <authorList>
            <person name="Weon H.-Y."/>
            <person name="Kwon S.-W."/>
            <person name="Lee S.A."/>
        </authorList>
    </citation>
    <scope>NUCLEOTIDE SEQUENCE [LARGE SCALE GENOMIC DNA]</scope>
    <source>
        <strain evidence="2">KIS68-18</strain>
    </source>
</reference>
<name>A0A385SN03_9BACT</name>
<keyword evidence="2" id="KW-1185">Reference proteome</keyword>
<gene>
    <name evidence="1" type="ORF">D4L85_12380</name>
</gene>
<evidence type="ECO:0000313" key="1">
    <source>
        <dbReference type="EMBL" id="AYB31325.1"/>
    </source>
</evidence>
<dbReference type="KEGG" id="chk:D4L85_12380"/>
<proteinExistence type="predicted"/>
<dbReference type="AlphaFoldDB" id="A0A385SN03"/>